<proteinExistence type="predicted"/>
<dbReference type="AlphaFoldDB" id="A0A918F4P8"/>
<name>A0A918F4P8_9ACTN</name>
<reference evidence="2" key="1">
    <citation type="journal article" date="2014" name="Int. J. Syst. Evol. Microbiol.">
        <title>Complete genome sequence of Corynebacterium casei LMG S-19264T (=DSM 44701T), isolated from a smear-ripened cheese.</title>
        <authorList>
            <consortium name="US DOE Joint Genome Institute (JGI-PGF)"/>
            <person name="Walter F."/>
            <person name="Albersmeier A."/>
            <person name="Kalinowski J."/>
            <person name="Ruckert C."/>
        </authorList>
    </citation>
    <scope>NUCLEOTIDE SEQUENCE</scope>
    <source>
        <strain evidence="2">JCM 4346</strain>
    </source>
</reference>
<evidence type="ECO:0000256" key="1">
    <source>
        <dbReference type="SAM" id="MobiDB-lite"/>
    </source>
</evidence>
<gene>
    <name evidence="2" type="ORF">GCM10010251_25160</name>
</gene>
<feature type="compositionally biased region" description="Basic residues" evidence="1">
    <location>
        <begin position="180"/>
        <end position="193"/>
    </location>
</feature>
<feature type="compositionally biased region" description="Low complexity" evidence="1">
    <location>
        <begin position="115"/>
        <end position="128"/>
    </location>
</feature>
<evidence type="ECO:0000313" key="2">
    <source>
        <dbReference type="EMBL" id="GGR08514.1"/>
    </source>
</evidence>
<protein>
    <submittedName>
        <fullName evidence="2">Uncharacterized protein</fullName>
    </submittedName>
</protein>
<reference evidence="2" key="2">
    <citation type="submission" date="2020-09" db="EMBL/GenBank/DDBJ databases">
        <authorList>
            <person name="Sun Q."/>
            <person name="Ohkuma M."/>
        </authorList>
    </citation>
    <scope>NUCLEOTIDE SEQUENCE</scope>
    <source>
        <strain evidence="2">JCM 4346</strain>
    </source>
</reference>
<accession>A0A918F4P8</accession>
<feature type="compositionally biased region" description="Low complexity" evidence="1">
    <location>
        <begin position="207"/>
        <end position="220"/>
    </location>
</feature>
<feature type="compositionally biased region" description="Polar residues" evidence="1">
    <location>
        <begin position="165"/>
        <end position="179"/>
    </location>
</feature>
<dbReference type="EMBL" id="BMSX01000005">
    <property type="protein sequence ID" value="GGR08514.1"/>
    <property type="molecule type" value="Genomic_DNA"/>
</dbReference>
<feature type="region of interest" description="Disordered" evidence="1">
    <location>
        <begin position="1"/>
        <end position="20"/>
    </location>
</feature>
<organism evidence="2 3">
    <name type="scientific">Streptomyces aurantiogriseus</name>
    <dbReference type="NCBI Taxonomy" id="66870"/>
    <lineage>
        <taxon>Bacteria</taxon>
        <taxon>Bacillati</taxon>
        <taxon>Actinomycetota</taxon>
        <taxon>Actinomycetes</taxon>
        <taxon>Kitasatosporales</taxon>
        <taxon>Streptomycetaceae</taxon>
        <taxon>Streptomyces</taxon>
    </lineage>
</organism>
<dbReference type="Proteomes" id="UP000658320">
    <property type="component" value="Unassembled WGS sequence"/>
</dbReference>
<sequence length="309" mass="32708">MSTSTAHTDPLSPGTRSNRMGGIVQRYHVHGRGPVCVAHSGGPGIFYDYLRMPALEEHRVLAPLWPQAALLEEATGPVAVQEGEHFLDPVQFGIPLGVRGGHGPRRRRAMPRCPPSSKAAGASGSLLGLSAPPNAKGRVCDPVLCHAPPETPPCHVFGSEGASAVSISPTTVSLPSRSASIKRRRNKGPRTRRDRCVGCIWAPPLPQSSSSPGAPSADPSTRPKPDRGNRAVRAQGNSRPLRDARRGPPAQHHLAGESDSFRIGRALEQAGRRQKLLAAGIPDMSAGQGAMVVHHVPTDSATVRLFSRP</sequence>
<feature type="region of interest" description="Disordered" evidence="1">
    <location>
        <begin position="165"/>
        <end position="261"/>
    </location>
</feature>
<evidence type="ECO:0000313" key="3">
    <source>
        <dbReference type="Proteomes" id="UP000658320"/>
    </source>
</evidence>
<keyword evidence="3" id="KW-1185">Reference proteome</keyword>
<feature type="region of interest" description="Disordered" evidence="1">
    <location>
        <begin position="97"/>
        <end position="128"/>
    </location>
</feature>
<comment type="caution">
    <text evidence="2">The sequence shown here is derived from an EMBL/GenBank/DDBJ whole genome shotgun (WGS) entry which is preliminary data.</text>
</comment>